<sequence>MNCKICNGPTKKFDNGFILNKYYIDYFQCEKCGFVQTESPYWLKESYSDAISVSDTGVMSRNIIFSKLATIMMSLCVNTKRDFLDYGGGYGIFTRIMRDNGFNFYWYDKYAINLVARGFEGSISEKKYEAITSFENFEHFENPIEEIEKIFSLTDFVLFSTELITVPAPSTNNWWYYCLEHGQHISIFSNKTLEYIAKKYGYNLISNGRNLHIFSKKKLNNRIFLLEKIIRKLKLENFFKKKPKTDSDMNMMIEKMKMV</sequence>
<reference evidence="1 2" key="1">
    <citation type="journal article" date="2018" name="Emerg. Microbes Infect.">
        <title>Genomic analysis of oral Campylobacter concisus strains identified a potential bacterial molecular marker associated with active Crohn's disease.</title>
        <authorList>
            <person name="Liu F."/>
            <person name="Ma R."/>
            <person name="Tay C.Y.A."/>
            <person name="Octavia S."/>
            <person name="Lan R."/>
            <person name="Chung H.K.L."/>
            <person name="Riordan S.M."/>
            <person name="Grimm M.C."/>
            <person name="Leong R.W."/>
            <person name="Tanaka M.M."/>
            <person name="Connor S."/>
            <person name="Zhang L."/>
        </authorList>
    </citation>
    <scope>NUCLEOTIDE SEQUENCE [LARGE SCALE GENOMIC DNA]</scope>
    <source>
        <strain evidence="1 2">P27CDO-S2</strain>
    </source>
</reference>
<dbReference type="EMBL" id="CP049272">
    <property type="protein sequence ID" value="QPH85593.1"/>
    <property type="molecule type" value="Genomic_DNA"/>
</dbReference>
<protein>
    <submittedName>
        <fullName evidence="1">Class I SAM-dependent methyltransferase</fullName>
    </submittedName>
</protein>
<dbReference type="RefSeq" id="WP_107769910.1">
    <property type="nucleotide sequence ID" value="NZ_CABPVF010000021.1"/>
</dbReference>
<organism evidence="1 2">
    <name type="scientific">Campylobacter concisus</name>
    <dbReference type="NCBI Taxonomy" id="199"/>
    <lineage>
        <taxon>Bacteria</taxon>
        <taxon>Pseudomonadati</taxon>
        <taxon>Campylobacterota</taxon>
        <taxon>Epsilonproteobacteria</taxon>
        <taxon>Campylobacterales</taxon>
        <taxon>Campylobacteraceae</taxon>
        <taxon>Campylobacter</taxon>
    </lineage>
</organism>
<name>A0AAE7P2N5_9BACT</name>
<dbReference type="SUPFAM" id="SSF53335">
    <property type="entry name" value="S-adenosyl-L-methionine-dependent methyltransferases"/>
    <property type="match status" value="1"/>
</dbReference>
<proteinExistence type="predicted"/>
<keyword evidence="1" id="KW-0808">Transferase</keyword>
<evidence type="ECO:0000313" key="1">
    <source>
        <dbReference type="EMBL" id="QPH85593.1"/>
    </source>
</evidence>
<dbReference type="InterPro" id="IPR029063">
    <property type="entry name" value="SAM-dependent_MTases_sf"/>
</dbReference>
<evidence type="ECO:0000313" key="2">
    <source>
        <dbReference type="Proteomes" id="UP000594513"/>
    </source>
</evidence>
<dbReference type="GO" id="GO:0032259">
    <property type="term" value="P:methylation"/>
    <property type="evidence" value="ECO:0007669"/>
    <property type="project" value="UniProtKB-KW"/>
</dbReference>
<dbReference type="Proteomes" id="UP000594513">
    <property type="component" value="Chromosome"/>
</dbReference>
<dbReference type="Gene3D" id="3.40.50.150">
    <property type="entry name" value="Vaccinia Virus protein VP39"/>
    <property type="match status" value="1"/>
</dbReference>
<dbReference type="AlphaFoldDB" id="A0AAE7P2N5"/>
<gene>
    <name evidence="1" type="ORF">CVT17_00715</name>
</gene>
<accession>A0AAE7P2N5</accession>
<keyword evidence="1" id="KW-0489">Methyltransferase</keyword>
<dbReference type="GO" id="GO:0008168">
    <property type="term" value="F:methyltransferase activity"/>
    <property type="evidence" value="ECO:0007669"/>
    <property type="project" value="UniProtKB-KW"/>
</dbReference>
<dbReference type="Pfam" id="PF13489">
    <property type="entry name" value="Methyltransf_23"/>
    <property type="match status" value="1"/>
</dbReference>